<dbReference type="AlphaFoldDB" id="A0AA96G9X1"/>
<keyword evidence="3" id="KW-0175">Coiled coil</keyword>
<dbReference type="Pfam" id="PF16326">
    <property type="entry name" value="ABC_tran_CTD"/>
    <property type="match status" value="1"/>
</dbReference>
<dbReference type="Proteomes" id="UP001302719">
    <property type="component" value="Chromosome"/>
</dbReference>
<dbReference type="PROSITE" id="PS00211">
    <property type="entry name" value="ABC_TRANSPORTER_1"/>
    <property type="match status" value="2"/>
</dbReference>
<evidence type="ECO:0000256" key="3">
    <source>
        <dbReference type="SAM" id="Coils"/>
    </source>
</evidence>
<gene>
    <name evidence="6" type="ORF">PP769_16870</name>
</gene>
<accession>A0AA96G9X1</accession>
<feature type="region of interest" description="Disordered" evidence="4">
    <location>
        <begin position="506"/>
        <end position="534"/>
    </location>
</feature>
<reference evidence="6 7" key="1">
    <citation type="submission" date="2023-01" db="EMBL/GenBank/DDBJ databases">
        <title>Cultivation and genomic characterization of new, ubiquitous marine nitrite-oxidizing bacteria from the Nitrospirales.</title>
        <authorList>
            <person name="Mueller A.J."/>
            <person name="Daebeler A."/>
            <person name="Herbold C.W."/>
            <person name="Kirkegaard R.H."/>
            <person name="Daims H."/>
        </authorList>
    </citation>
    <scope>NUCLEOTIDE SEQUENCE [LARGE SCALE GENOMIC DNA]</scope>
    <source>
        <strain evidence="6 7">VA</strain>
    </source>
</reference>
<dbReference type="InterPro" id="IPR017871">
    <property type="entry name" value="ABC_transporter-like_CS"/>
</dbReference>
<dbReference type="InterPro" id="IPR003439">
    <property type="entry name" value="ABC_transporter-like_ATP-bd"/>
</dbReference>
<evidence type="ECO:0000259" key="5">
    <source>
        <dbReference type="PROSITE" id="PS50893"/>
    </source>
</evidence>
<dbReference type="GO" id="GO:0005524">
    <property type="term" value="F:ATP binding"/>
    <property type="evidence" value="ECO:0007669"/>
    <property type="project" value="UniProtKB-KW"/>
</dbReference>
<dbReference type="CDD" id="cd03221">
    <property type="entry name" value="ABCF_EF-3"/>
    <property type="match status" value="2"/>
</dbReference>
<dbReference type="PANTHER" id="PTHR42855">
    <property type="entry name" value="ABC TRANSPORTER ATP-BINDING SUBUNIT"/>
    <property type="match status" value="1"/>
</dbReference>
<evidence type="ECO:0000256" key="4">
    <source>
        <dbReference type="SAM" id="MobiDB-lite"/>
    </source>
</evidence>
<feature type="coiled-coil region" evidence="3">
    <location>
        <begin position="569"/>
        <end position="599"/>
    </location>
</feature>
<dbReference type="GO" id="GO:0003677">
    <property type="term" value="F:DNA binding"/>
    <property type="evidence" value="ECO:0007669"/>
    <property type="project" value="InterPro"/>
</dbReference>
<dbReference type="EMBL" id="CP116967">
    <property type="protein sequence ID" value="WNM57621.1"/>
    <property type="molecule type" value="Genomic_DNA"/>
</dbReference>
<evidence type="ECO:0000313" key="6">
    <source>
        <dbReference type="EMBL" id="WNM57621.1"/>
    </source>
</evidence>
<dbReference type="InterPro" id="IPR027417">
    <property type="entry name" value="P-loop_NTPase"/>
</dbReference>
<dbReference type="InterPro" id="IPR032524">
    <property type="entry name" value="ABC_tran_C"/>
</dbReference>
<evidence type="ECO:0000256" key="2">
    <source>
        <dbReference type="ARBA" id="ARBA00022840"/>
    </source>
</evidence>
<dbReference type="InterPro" id="IPR003593">
    <property type="entry name" value="AAA+_ATPase"/>
</dbReference>
<keyword evidence="1" id="KW-0547">Nucleotide-binding</keyword>
<protein>
    <submittedName>
        <fullName evidence="6">ABC-F family ATP-binding cassette domain-containing protein</fullName>
    </submittedName>
</protein>
<proteinExistence type="predicted"/>
<dbReference type="GO" id="GO:0016887">
    <property type="term" value="F:ATP hydrolysis activity"/>
    <property type="evidence" value="ECO:0007669"/>
    <property type="project" value="InterPro"/>
</dbReference>
<name>A0AA96G9X1_9BACT</name>
<dbReference type="InterPro" id="IPR032781">
    <property type="entry name" value="ABC_tran_Xtn"/>
</dbReference>
<dbReference type="Pfam" id="PF00005">
    <property type="entry name" value="ABC_tran"/>
    <property type="match status" value="2"/>
</dbReference>
<dbReference type="Gene3D" id="3.40.50.300">
    <property type="entry name" value="P-loop containing nucleotide triphosphate hydrolases"/>
    <property type="match status" value="2"/>
</dbReference>
<dbReference type="InterPro" id="IPR051309">
    <property type="entry name" value="ABCF_ATPase"/>
</dbReference>
<dbReference type="SMART" id="SM00382">
    <property type="entry name" value="AAA"/>
    <property type="match status" value="2"/>
</dbReference>
<feature type="domain" description="ABC transporter" evidence="5">
    <location>
        <begin position="293"/>
        <end position="514"/>
    </location>
</feature>
<keyword evidence="7" id="KW-1185">Reference proteome</keyword>
<dbReference type="Gene3D" id="1.10.287.380">
    <property type="entry name" value="Valyl-tRNA synthetase, C-terminal domain"/>
    <property type="match status" value="1"/>
</dbReference>
<sequence length="602" mass="67978">MSALIYGQKLTKAYGTKRLFQELTLGVSEKDRIGIIGPNGSGKSTLLRIFAGLEQPDEGRVTRRQHLRIAYIPQQADFDSESTVAEEIERAALASGLHAHDCVARVQETLGRMGFAQGDQLVGPLSGGWKKRLAIACGFVQAPDVMLVDEPTNHLDLEGMRWLEQVMSQASWPWVMVSHDRWFLGHATNKIAEINRRYPDGIFLVPGSYEEFLVKREEFLNSQTQQAQALAGKVRREEEWLRRGPKARSTKAKSRIDSAHALQAELAETQVRLRQEETSIDFVGSGRRTKQLMVVHQLRKTFGPRTIIQKMDWVISPGTATGVLGHNGSGKSTLLKLLAKELEPDQGSVTYADKLQVVYFDQNRDQLDPKMTLRRTLSDSGHTVMYRGQTVHLAGWAKRFQFQPEQLDLPIELLSGGEQARAVIARLMLQSADVLIVDEPTNDLDIPTREVLEESLKEFPGALILVTHDRYMMEEVCTDFVGLDGQGGYGQFADYGQWESWLRRQRSGKDQAGTQSKNVRATPDRPKAKKLSYRDQQEYDTIEKRVLDAEAVLELCRTETENPKIAANHHKLQEAYENLKAAEQAVERLYTRWAELEAKQQA</sequence>
<dbReference type="Pfam" id="PF12848">
    <property type="entry name" value="ABC_tran_Xtn"/>
    <property type="match status" value="1"/>
</dbReference>
<feature type="domain" description="ABC transporter" evidence="5">
    <location>
        <begin position="5"/>
        <end position="231"/>
    </location>
</feature>
<organism evidence="6 7">
    <name type="scientific">Candidatus Nitrospira allomarina</name>
    <dbReference type="NCBI Taxonomy" id="3020900"/>
    <lineage>
        <taxon>Bacteria</taxon>
        <taxon>Pseudomonadati</taxon>
        <taxon>Nitrospirota</taxon>
        <taxon>Nitrospiria</taxon>
        <taxon>Nitrospirales</taxon>
        <taxon>Nitrospiraceae</taxon>
        <taxon>Nitrospira</taxon>
    </lineage>
</organism>
<dbReference type="SUPFAM" id="SSF52540">
    <property type="entry name" value="P-loop containing nucleoside triphosphate hydrolases"/>
    <property type="match status" value="2"/>
</dbReference>
<evidence type="ECO:0000256" key="1">
    <source>
        <dbReference type="ARBA" id="ARBA00022741"/>
    </source>
</evidence>
<dbReference type="InterPro" id="IPR037118">
    <property type="entry name" value="Val-tRNA_synth_C_sf"/>
</dbReference>
<feature type="compositionally biased region" description="Basic and acidic residues" evidence="4">
    <location>
        <begin position="522"/>
        <end position="534"/>
    </location>
</feature>
<dbReference type="PANTHER" id="PTHR42855:SF1">
    <property type="entry name" value="ABC TRANSPORTER DOMAIN-CONTAINING PROTEIN"/>
    <property type="match status" value="1"/>
</dbReference>
<dbReference type="RefSeq" id="WP_312642322.1">
    <property type="nucleotide sequence ID" value="NZ_CP116967.1"/>
</dbReference>
<keyword evidence="2 6" id="KW-0067">ATP-binding</keyword>
<dbReference type="KEGG" id="nall:PP769_16870"/>
<evidence type="ECO:0000313" key="7">
    <source>
        <dbReference type="Proteomes" id="UP001302719"/>
    </source>
</evidence>
<dbReference type="PROSITE" id="PS50893">
    <property type="entry name" value="ABC_TRANSPORTER_2"/>
    <property type="match status" value="2"/>
</dbReference>